<feature type="domain" description="Zn(2)-C6 fungal-type" evidence="5">
    <location>
        <begin position="16"/>
        <end position="45"/>
    </location>
</feature>
<dbReference type="AlphaFoldDB" id="A0A8H6AK46"/>
<evidence type="ECO:0000256" key="4">
    <source>
        <dbReference type="SAM" id="Phobius"/>
    </source>
</evidence>
<feature type="compositionally biased region" description="Polar residues" evidence="3">
    <location>
        <begin position="98"/>
        <end position="113"/>
    </location>
</feature>
<keyword evidence="4" id="KW-0812">Transmembrane</keyword>
<sequence>MDEPQEEPEERRRAFTCTYCRLKKIKCGRTHPCGNCIDHGKECVFPFVKRRVGSKREKPRKDLEERLARMESLLELSNRESLPSSEQNAISFVHREQQSQFSNPAEATRSGNSGAMPHDPVRNTDQNYDMGLEPPESIPTLRSLTTQEITQQSAPSSSLAPSQILSYHTSPQTVQNLSPHVEHVECADLLGSEVGWEYHGPTSFLSICSIPGITWVSETSGEPSFFETAKALVLNIDSRLKMRRNPRHETIAEPDKNVAWEWCQAYFDYSFDASLGLVSKEHFEARLRHHFAQNDVADDDPAWYALRNTVYASGYRLSSSNMPYSDMSGEIQGQAWRYFEKALDVHTELLYGSTGLMAVQALIAMGFFAEGLASPSLGYMLVSCATRLAQAKGLHRQPAQSWNLPLAKQQHRVRLFWTLYILEKHISYRSGRPSIIDDDDISCPFPNIQLANNTPHIDPFIYMVQHAQISSRIAKQLASGKAFRQTHSKTLEVIQELNKELQEWRDTLPQFLQPDSPTTRHGKRPEYINMYHVMYLRYAYYGSIMAIHSILTHPWNSSLFGSGQSSALRNRISISSHAVVNAARGIILDTDAIHVDASTPIWLAFYFPLVSAINIFIYILKCPALPTASSDVALLDICTGHFSRLELASPDTALPFVREIARLARSTIESVKNSAASPGSLLGTDVLAPSVAQSSVPHDLGNNYSPGENMLELFSDNWGTIFPSLNDENLAAFTFD</sequence>
<dbReference type="GeneID" id="59265759"/>
<keyword evidence="2" id="KW-0539">Nucleus</keyword>
<evidence type="ECO:0000256" key="2">
    <source>
        <dbReference type="ARBA" id="ARBA00023242"/>
    </source>
</evidence>
<evidence type="ECO:0000256" key="3">
    <source>
        <dbReference type="SAM" id="MobiDB-lite"/>
    </source>
</evidence>
<dbReference type="Proteomes" id="UP000531561">
    <property type="component" value="Unassembled WGS sequence"/>
</dbReference>
<name>A0A8H6AK46_9HELO</name>
<keyword evidence="7" id="KW-1185">Reference proteome</keyword>
<evidence type="ECO:0000313" key="7">
    <source>
        <dbReference type="Proteomes" id="UP000531561"/>
    </source>
</evidence>
<dbReference type="Pfam" id="PF04082">
    <property type="entry name" value="Fungal_trans"/>
    <property type="match status" value="1"/>
</dbReference>
<dbReference type="GO" id="GO:0003677">
    <property type="term" value="F:DNA binding"/>
    <property type="evidence" value="ECO:0007669"/>
    <property type="project" value="InterPro"/>
</dbReference>
<dbReference type="EMBL" id="JABFCT010000018">
    <property type="protein sequence ID" value="KAF5869198.1"/>
    <property type="molecule type" value="Genomic_DNA"/>
</dbReference>
<dbReference type="InterPro" id="IPR036864">
    <property type="entry name" value="Zn2-C6_fun-type_DNA-bd_sf"/>
</dbReference>
<dbReference type="RefSeq" id="XP_037188147.1">
    <property type="nucleotide sequence ID" value="XM_037342067.1"/>
</dbReference>
<dbReference type="SMART" id="SM00066">
    <property type="entry name" value="GAL4"/>
    <property type="match status" value="1"/>
</dbReference>
<feature type="region of interest" description="Disordered" evidence="3">
    <location>
        <begin position="95"/>
        <end position="138"/>
    </location>
</feature>
<feature type="transmembrane region" description="Helical" evidence="4">
    <location>
        <begin position="601"/>
        <end position="620"/>
    </location>
</feature>
<dbReference type="InterPro" id="IPR001138">
    <property type="entry name" value="Zn2Cys6_DnaBD"/>
</dbReference>
<dbReference type="PROSITE" id="PS00463">
    <property type="entry name" value="ZN2_CY6_FUNGAL_1"/>
    <property type="match status" value="1"/>
</dbReference>
<dbReference type="GO" id="GO:0000981">
    <property type="term" value="F:DNA-binding transcription factor activity, RNA polymerase II-specific"/>
    <property type="evidence" value="ECO:0007669"/>
    <property type="project" value="InterPro"/>
</dbReference>
<keyword evidence="4" id="KW-1133">Transmembrane helix</keyword>
<comment type="caution">
    <text evidence="6">The sequence shown here is derived from an EMBL/GenBank/DDBJ whole genome shotgun (WGS) entry which is preliminary data.</text>
</comment>
<proteinExistence type="predicted"/>
<dbReference type="CDD" id="cd12148">
    <property type="entry name" value="fungal_TF_MHR"/>
    <property type="match status" value="1"/>
</dbReference>
<dbReference type="Gene3D" id="4.10.240.10">
    <property type="entry name" value="Zn(2)-C6 fungal-type DNA-binding domain"/>
    <property type="match status" value="1"/>
</dbReference>
<dbReference type="GO" id="GO:0006351">
    <property type="term" value="P:DNA-templated transcription"/>
    <property type="evidence" value="ECO:0007669"/>
    <property type="project" value="InterPro"/>
</dbReference>
<dbReference type="CDD" id="cd00067">
    <property type="entry name" value="GAL4"/>
    <property type="match status" value="1"/>
</dbReference>
<evidence type="ECO:0000313" key="6">
    <source>
        <dbReference type="EMBL" id="KAF5869198.1"/>
    </source>
</evidence>
<accession>A0A8H6AK46</accession>
<evidence type="ECO:0000259" key="5">
    <source>
        <dbReference type="PROSITE" id="PS50048"/>
    </source>
</evidence>
<dbReference type="SMART" id="SM00906">
    <property type="entry name" value="Fungal_trans"/>
    <property type="match status" value="1"/>
</dbReference>
<dbReference type="Pfam" id="PF00172">
    <property type="entry name" value="Zn_clus"/>
    <property type="match status" value="1"/>
</dbReference>
<reference evidence="6 7" key="1">
    <citation type="journal article" date="2020" name="Phytopathology">
        <title>A high-quality genome resource of Botrytis fragariae, a new and rapidly spreading fungal pathogen causing strawberry gray mold in the U.S.A.</title>
        <authorList>
            <person name="Wu Y."/>
            <person name="Saski C.A."/>
            <person name="Schnabel G."/>
            <person name="Xiao S."/>
            <person name="Hu M."/>
        </authorList>
    </citation>
    <scope>NUCLEOTIDE SEQUENCE [LARGE SCALE GENOMIC DNA]</scope>
    <source>
        <strain evidence="6 7">BVB16</strain>
    </source>
</reference>
<organism evidence="6 7">
    <name type="scientific">Botrytis fragariae</name>
    <dbReference type="NCBI Taxonomy" id="1964551"/>
    <lineage>
        <taxon>Eukaryota</taxon>
        <taxon>Fungi</taxon>
        <taxon>Dikarya</taxon>
        <taxon>Ascomycota</taxon>
        <taxon>Pezizomycotina</taxon>
        <taxon>Leotiomycetes</taxon>
        <taxon>Helotiales</taxon>
        <taxon>Sclerotiniaceae</taxon>
        <taxon>Botrytis</taxon>
    </lineage>
</organism>
<dbReference type="PANTHER" id="PTHR46910">
    <property type="entry name" value="TRANSCRIPTION FACTOR PDR1"/>
    <property type="match status" value="1"/>
</dbReference>
<protein>
    <submittedName>
        <fullName evidence="6">Putative fungal specific transcription protein</fullName>
    </submittedName>
</protein>
<evidence type="ECO:0000256" key="1">
    <source>
        <dbReference type="ARBA" id="ARBA00022723"/>
    </source>
</evidence>
<keyword evidence="1" id="KW-0479">Metal-binding</keyword>
<dbReference type="PANTHER" id="PTHR46910:SF25">
    <property type="entry name" value="ABC-TRANSPORTER-REGULATING TRANSCRIPTION FACTOR"/>
    <property type="match status" value="1"/>
</dbReference>
<dbReference type="PROSITE" id="PS50048">
    <property type="entry name" value="ZN2_CY6_FUNGAL_2"/>
    <property type="match status" value="1"/>
</dbReference>
<dbReference type="OrthoDB" id="39175at2759"/>
<dbReference type="GO" id="GO:0008270">
    <property type="term" value="F:zinc ion binding"/>
    <property type="evidence" value="ECO:0007669"/>
    <property type="project" value="InterPro"/>
</dbReference>
<gene>
    <name evidence="6" type="ORF">Bfra_011741</name>
</gene>
<keyword evidence="4" id="KW-0472">Membrane</keyword>
<dbReference type="SUPFAM" id="SSF57701">
    <property type="entry name" value="Zn2/Cys6 DNA-binding domain"/>
    <property type="match status" value="1"/>
</dbReference>
<dbReference type="InterPro" id="IPR050987">
    <property type="entry name" value="AtrR-like"/>
</dbReference>
<dbReference type="InterPro" id="IPR007219">
    <property type="entry name" value="XnlR_reg_dom"/>
</dbReference>